<evidence type="ECO:0000313" key="2">
    <source>
        <dbReference type="Proteomes" id="UP000500931"/>
    </source>
</evidence>
<organism evidence="1 2">
    <name type="scientific">Lactococcus phage vB_Llc_bIBBA3</name>
    <dbReference type="NCBI Taxonomy" id="2305484"/>
    <lineage>
        <taxon>Viruses</taxon>
        <taxon>Duplodnaviria</taxon>
        <taxon>Heunggongvirae</taxon>
        <taxon>Uroviricota</taxon>
        <taxon>Caudoviricetes</taxon>
        <taxon>Ceduovirus</taxon>
        <taxon>Ceduovirus bIBBA3</taxon>
    </lineage>
</organism>
<protein>
    <submittedName>
        <fullName evidence="1">Uncharacterized protein</fullName>
    </submittedName>
</protein>
<dbReference type="EMBL" id="MH779522">
    <property type="protein sequence ID" value="AXY83659.1"/>
    <property type="molecule type" value="Genomic_DNA"/>
</dbReference>
<reference evidence="2" key="1">
    <citation type="journal article" date="2020" name="Viruses">
        <title>Lactococcus Ceduovirus Phages Isolated from Industrial Dairy Plants-from Physiological to Genomic Analyses.</title>
        <authorList>
            <person name="Chmielewska-Jeznach M."/>
            <person name="Bardowski J.K."/>
            <person name="Szczepankowska A.K."/>
        </authorList>
    </citation>
    <scope>NUCLEOTIDE SEQUENCE [LARGE SCALE GENOMIC DNA]</scope>
</reference>
<name>A0A678VH48_9CAUD</name>
<evidence type="ECO:0000313" key="1">
    <source>
        <dbReference type="EMBL" id="AXY83659.1"/>
    </source>
</evidence>
<accession>A0A678VH48</accession>
<dbReference type="Proteomes" id="UP000500931">
    <property type="component" value="Segment"/>
</dbReference>
<proteinExistence type="predicted"/>
<gene>
    <name evidence="1" type="ORF">bIBBA3_gp39</name>
</gene>
<sequence>MQYKAICELAGALYSGAYLVNNQTKNHSFERRVNEEQ</sequence>
<keyword evidence="2" id="KW-1185">Reference proteome</keyword>
<reference evidence="1 2" key="2">
    <citation type="journal article" date="2020" name="Viruses">
        <title>LactococcusCeduovirus Phages Isolated from Industrial Dairy Plants-from Physiological to Genomic Analyses.</title>
        <authorList>
            <person name="Chmielewska-Jeznach M."/>
            <person name="Bardowski J.K."/>
            <person name="Szczepankowska A.K."/>
        </authorList>
    </citation>
    <scope>NUCLEOTIDE SEQUENCE [LARGE SCALE GENOMIC DNA]</scope>
</reference>